<dbReference type="Proteomes" id="UP000053820">
    <property type="component" value="Unassembled WGS sequence"/>
</dbReference>
<name>A0A0C9VCP8_9AGAM</name>
<keyword evidence="2" id="KW-1185">Reference proteome</keyword>
<proteinExistence type="predicted"/>
<evidence type="ECO:0008006" key="3">
    <source>
        <dbReference type="Google" id="ProtNLM"/>
    </source>
</evidence>
<sequence length="433" mass="49088">MATKSRHSVFLPSLPPEVWICIFEHATYVPGTMVPEIYEHSSLIGPLYNRKYHPPLREALVTKRSLVRVCKQWWHLASQFLYQSIYIGRMRSLTPLRSTLMCSAAGIGTLTGNWPLGTYTRRLDLAIRDYSVPPGDSGILDTLPDVIDCLQSLEIVSFAISNQLILMPNGLLDALKNSAGSLRVLDWSPELRVTPTDRLFVFLAACTQLRILSFPYLRWSEELKPGNLTSTIATLRVQSLLTPSLYPPSQPDDLLDPRDTSSALRELIIDVRDNVQHWEGFLRHYGGRLTAVQLQFTEPPTFTLPLFHGYMQLLARACPVLRRITLSVIDFSFNAQQPLELPPVEYFGLRAHTFQSRRSEFQSLFSTLAKLRTTTPSLRVVQLTDPHNVNCLLRSHPKLAVRALKHELSGSPFRLEDHDGDLLEDRLKALGHM</sequence>
<evidence type="ECO:0000313" key="2">
    <source>
        <dbReference type="Proteomes" id="UP000053820"/>
    </source>
</evidence>
<reference evidence="1 2" key="1">
    <citation type="submission" date="2014-04" db="EMBL/GenBank/DDBJ databases">
        <title>Evolutionary Origins and Diversification of the Mycorrhizal Mutualists.</title>
        <authorList>
            <consortium name="DOE Joint Genome Institute"/>
            <consortium name="Mycorrhizal Genomics Consortium"/>
            <person name="Kohler A."/>
            <person name="Kuo A."/>
            <person name="Nagy L.G."/>
            <person name="Floudas D."/>
            <person name="Copeland A."/>
            <person name="Barry K.W."/>
            <person name="Cichocki N."/>
            <person name="Veneault-Fourrey C."/>
            <person name="LaButti K."/>
            <person name="Lindquist E.A."/>
            <person name="Lipzen A."/>
            <person name="Lundell T."/>
            <person name="Morin E."/>
            <person name="Murat C."/>
            <person name="Riley R."/>
            <person name="Ohm R."/>
            <person name="Sun H."/>
            <person name="Tunlid A."/>
            <person name="Henrissat B."/>
            <person name="Grigoriev I.V."/>
            <person name="Hibbett D.S."/>
            <person name="Martin F."/>
        </authorList>
    </citation>
    <scope>NUCLEOTIDE SEQUENCE [LARGE SCALE GENOMIC DNA]</scope>
    <source>
        <strain evidence="1 2">MD-312</strain>
    </source>
</reference>
<evidence type="ECO:0000313" key="1">
    <source>
        <dbReference type="EMBL" id="KIJ63374.1"/>
    </source>
</evidence>
<dbReference type="HOGENOM" id="CLU_052689_0_0_1"/>
<dbReference type="AlphaFoldDB" id="A0A0C9VCP8"/>
<dbReference type="EMBL" id="KN839851">
    <property type="protein sequence ID" value="KIJ63374.1"/>
    <property type="molecule type" value="Genomic_DNA"/>
</dbReference>
<protein>
    <recommendedName>
        <fullName evidence="3">F-box domain-containing protein</fullName>
    </recommendedName>
</protein>
<accession>A0A0C9VCP8</accession>
<dbReference type="OrthoDB" id="3256525at2759"/>
<organism evidence="1 2">
    <name type="scientific">Hydnomerulius pinastri MD-312</name>
    <dbReference type="NCBI Taxonomy" id="994086"/>
    <lineage>
        <taxon>Eukaryota</taxon>
        <taxon>Fungi</taxon>
        <taxon>Dikarya</taxon>
        <taxon>Basidiomycota</taxon>
        <taxon>Agaricomycotina</taxon>
        <taxon>Agaricomycetes</taxon>
        <taxon>Agaricomycetidae</taxon>
        <taxon>Boletales</taxon>
        <taxon>Boletales incertae sedis</taxon>
        <taxon>Leucogyrophana</taxon>
    </lineage>
</organism>
<gene>
    <name evidence="1" type="ORF">HYDPIDRAFT_113363</name>
</gene>